<dbReference type="Gene3D" id="4.10.240.10">
    <property type="entry name" value="Zn(2)-C6 fungal-type DNA-binding domain"/>
    <property type="match status" value="1"/>
</dbReference>
<evidence type="ECO:0000256" key="1">
    <source>
        <dbReference type="ARBA" id="ARBA00004123"/>
    </source>
</evidence>
<dbReference type="InParanoid" id="S8FCQ2"/>
<feature type="region of interest" description="Disordered" evidence="6">
    <location>
        <begin position="95"/>
        <end position="119"/>
    </location>
</feature>
<dbReference type="SUPFAM" id="SSF57701">
    <property type="entry name" value="Zn2/Cys6 DNA-binding domain"/>
    <property type="match status" value="1"/>
</dbReference>
<dbReference type="GO" id="GO:0008270">
    <property type="term" value="F:zinc ion binding"/>
    <property type="evidence" value="ECO:0007669"/>
    <property type="project" value="InterPro"/>
</dbReference>
<keyword evidence="4" id="KW-0804">Transcription</keyword>
<accession>S8FCQ2</accession>
<dbReference type="PANTHER" id="PTHR47338:SF5">
    <property type="entry name" value="ZN(II)2CYS6 TRANSCRIPTION FACTOR (EUROFUNG)"/>
    <property type="match status" value="1"/>
</dbReference>
<gene>
    <name evidence="8" type="ORF">FOMPIDRAFT_1130753</name>
</gene>
<dbReference type="eggNOG" id="ENOG502SMYK">
    <property type="taxonomic scope" value="Eukaryota"/>
</dbReference>
<evidence type="ECO:0000313" key="9">
    <source>
        <dbReference type="Proteomes" id="UP000015241"/>
    </source>
</evidence>
<dbReference type="CDD" id="cd12148">
    <property type="entry name" value="fungal_TF_MHR"/>
    <property type="match status" value="1"/>
</dbReference>
<keyword evidence="2" id="KW-0479">Metal-binding</keyword>
<dbReference type="OrthoDB" id="2428527at2759"/>
<dbReference type="Proteomes" id="UP000015241">
    <property type="component" value="Unassembled WGS sequence"/>
</dbReference>
<evidence type="ECO:0000259" key="7">
    <source>
        <dbReference type="PROSITE" id="PS50048"/>
    </source>
</evidence>
<dbReference type="PANTHER" id="PTHR47338">
    <property type="entry name" value="ZN(II)2CYS6 TRANSCRIPTION FACTOR (EUROFUNG)-RELATED"/>
    <property type="match status" value="1"/>
</dbReference>
<feature type="compositionally biased region" description="Low complexity" evidence="6">
    <location>
        <begin position="101"/>
        <end position="118"/>
    </location>
</feature>
<dbReference type="Pfam" id="PF00172">
    <property type="entry name" value="Zn_clus"/>
    <property type="match status" value="1"/>
</dbReference>
<keyword evidence="5" id="KW-0539">Nucleus</keyword>
<reference evidence="8 9" key="1">
    <citation type="journal article" date="2012" name="Science">
        <title>The Paleozoic origin of enzymatic lignin decomposition reconstructed from 31 fungal genomes.</title>
        <authorList>
            <person name="Floudas D."/>
            <person name="Binder M."/>
            <person name="Riley R."/>
            <person name="Barry K."/>
            <person name="Blanchette R.A."/>
            <person name="Henrissat B."/>
            <person name="Martinez A.T."/>
            <person name="Otillar R."/>
            <person name="Spatafora J.W."/>
            <person name="Yadav J.S."/>
            <person name="Aerts A."/>
            <person name="Benoit I."/>
            <person name="Boyd A."/>
            <person name="Carlson A."/>
            <person name="Copeland A."/>
            <person name="Coutinho P.M."/>
            <person name="de Vries R.P."/>
            <person name="Ferreira P."/>
            <person name="Findley K."/>
            <person name="Foster B."/>
            <person name="Gaskell J."/>
            <person name="Glotzer D."/>
            <person name="Gorecki P."/>
            <person name="Heitman J."/>
            <person name="Hesse C."/>
            <person name="Hori C."/>
            <person name="Igarashi K."/>
            <person name="Jurgens J.A."/>
            <person name="Kallen N."/>
            <person name="Kersten P."/>
            <person name="Kohler A."/>
            <person name="Kuees U."/>
            <person name="Kumar T.K.A."/>
            <person name="Kuo A."/>
            <person name="LaButti K."/>
            <person name="Larrondo L.F."/>
            <person name="Lindquist E."/>
            <person name="Ling A."/>
            <person name="Lombard V."/>
            <person name="Lucas S."/>
            <person name="Lundell T."/>
            <person name="Martin R."/>
            <person name="McLaughlin D.J."/>
            <person name="Morgenstern I."/>
            <person name="Morin E."/>
            <person name="Murat C."/>
            <person name="Nagy L.G."/>
            <person name="Nolan M."/>
            <person name="Ohm R.A."/>
            <person name="Patyshakuliyeva A."/>
            <person name="Rokas A."/>
            <person name="Ruiz-Duenas F.J."/>
            <person name="Sabat G."/>
            <person name="Salamov A."/>
            <person name="Samejima M."/>
            <person name="Schmutz J."/>
            <person name="Slot J.C."/>
            <person name="St John F."/>
            <person name="Stenlid J."/>
            <person name="Sun H."/>
            <person name="Sun S."/>
            <person name="Syed K."/>
            <person name="Tsang A."/>
            <person name="Wiebenga A."/>
            <person name="Young D."/>
            <person name="Pisabarro A."/>
            <person name="Eastwood D.C."/>
            <person name="Martin F."/>
            <person name="Cullen D."/>
            <person name="Grigoriev I.V."/>
            <person name="Hibbett D.S."/>
        </authorList>
    </citation>
    <scope>NUCLEOTIDE SEQUENCE</scope>
    <source>
        <strain evidence="9">FP-58527</strain>
    </source>
</reference>
<dbReference type="InterPro" id="IPR050815">
    <property type="entry name" value="TF_fung"/>
</dbReference>
<keyword evidence="9" id="KW-1185">Reference proteome</keyword>
<dbReference type="HOGENOM" id="CLU_061618_0_0_1"/>
<evidence type="ECO:0000256" key="2">
    <source>
        <dbReference type="ARBA" id="ARBA00022723"/>
    </source>
</evidence>
<evidence type="ECO:0000256" key="5">
    <source>
        <dbReference type="ARBA" id="ARBA00023242"/>
    </source>
</evidence>
<dbReference type="PROSITE" id="PS00463">
    <property type="entry name" value="ZN2_CY6_FUNGAL_1"/>
    <property type="match status" value="1"/>
</dbReference>
<proteinExistence type="predicted"/>
<sequence>MDEFHIVFEAPQAGQTKKKRARLVTSCDHCRLKKIKCSQSRNSSKCEACSAARVACRFHDREQYFAERGRIMSRNSPPRGGRRGSQVSVSIIDPMREHSSSPHSGGSSASSSDTHSSSRYTPGYGYSMSEPWANMAGDRLAYMSPTQETWQAANTFVAPAMFPAAPKVREHHDPSLYGGSSDVQGSQRSYILPLFDPQYPDRPNATLMMHFIQSYFDHYGSSFPCMAYDETVKQFLEQTLSPLIASGIAALSAWYSDLPEVVRRGAADVSAAYCSHAKKALLARTPQPTTLETLHGFILLAWAEYKRARLHEYSAYVKKASILSDQLGLSDGSLLATATSEYEQTVLRNTWSVVRQLVATMDTWAA</sequence>
<organism evidence="8 9">
    <name type="scientific">Fomitopsis schrenkii</name>
    <name type="common">Brown rot fungus</name>
    <dbReference type="NCBI Taxonomy" id="2126942"/>
    <lineage>
        <taxon>Eukaryota</taxon>
        <taxon>Fungi</taxon>
        <taxon>Dikarya</taxon>
        <taxon>Basidiomycota</taxon>
        <taxon>Agaricomycotina</taxon>
        <taxon>Agaricomycetes</taxon>
        <taxon>Polyporales</taxon>
        <taxon>Fomitopsis</taxon>
    </lineage>
</organism>
<evidence type="ECO:0000256" key="4">
    <source>
        <dbReference type="ARBA" id="ARBA00023163"/>
    </source>
</evidence>
<dbReference type="PROSITE" id="PS50048">
    <property type="entry name" value="ZN2_CY6_FUNGAL_2"/>
    <property type="match status" value="1"/>
</dbReference>
<evidence type="ECO:0000313" key="8">
    <source>
        <dbReference type="EMBL" id="EPS96259.1"/>
    </source>
</evidence>
<evidence type="ECO:0000256" key="3">
    <source>
        <dbReference type="ARBA" id="ARBA00023015"/>
    </source>
</evidence>
<evidence type="ECO:0000256" key="6">
    <source>
        <dbReference type="SAM" id="MobiDB-lite"/>
    </source>
</evidence>
<dbReference type="InterPro" id="IPR036864">
    <property type="entry name" value="Zn2-C6_fun-type_DNA-bd_sf"/>
</dbReference>
<dbReference type="CDD" id="cd00067">
    <property type="entry name" value="GAL4"/>
    <property type="match status" value="1"/>
</dbReference>
<feature type="domain" description="Zn(2)-C6 fungal-type" evidence="7">
    <location>
        <begin position="26"/>
        <end position="58"/>
    </location>
</feature>
<dbReference type="EMBL" id="KE504191">
    <property type="protein sequence ID" value="EPS96259.1"/>
    <property type="molecule type" value="Genomic_DNA"/>
</dbReference>
<keyword evidence="3" id="KW-0805">Transcription regulation</keyword>
<comment type="subcellular location">
    <subcellularLocation>
        <location evidence="1">Nucleus</location>
    </subcellularLocation>
</comment>
<dbReference type="InterPro" id="IPR001138">
    <property type="entry name" value="Zn2Cys6_DnaBD"/>
</dbReference>
<dbReference type="STRING" id="743788.S8FCQ2"/>
<name>S8FCQ2_FOMSC</name>
<protein>
    <recommendedName>
        <fullName evidence="7">Zn(2)-C6 fungal-type domain-containing protein</fullName>
    </recommendedName>
</protein>
<dbReference type="AlphaFoldDB" id="S8FCQ2"/>
<dbReference type="GO" id="GO:0005634">
    <property type="term" value="C:nucleus"/>
    <property type="evidence" value="ECO:0007669"/>
    <property type="project" value="UniProtKB-SubCell"/>
</dbReference>
<dbReference type="GO" id="GO:0000981">
    <property type="term" value="F:DNA-binding transcription factor activity, RNA polymerase II-specific"/>
    <property type="evidence" value="ECO:0007669"/>
    <property type="project" value="InterPro"/>
</dbReference>
<dbReference type="SMART" id="SM00066">
    <property type="entry name" value="GAL4"/>
    <property type="match status" value="1"/>
</dbReference>